<dbReference type="SUPFAM" id="SSF53756">
    <property type="entry name" value="UDP-Glycosyltransferase/glycogen phosphorylase"/>
    <property type="match status" value="1"/>
</dbReference>
<dbReference type="Gene3D" id="3.40.50.2000">
    <property type="entry name" value="Glycogen Phosphorylase B"/>
    <property type="match status" value="2"/>
</dbReference>
<reference evidence="3 4" key="1">
    <citation type="submission" date="2020-08" db="EMBL/GenBank/DDBJ databases">
        <title>Genomic Encyclopedia of Type Strains, Phase IV (KMG-IV): sequencing the most valuable type-strain genomes for metagenomic binning, comparative biology and taxonomic classification.</title>
        <authorList>
            <person name="Goeker M."/>
        </authorList>
    </citation>
    <scope>NUCLEOTIDE SEQUENCE [LARGE SCALE GENOMIC DNA]</scope>
    <source>
        <strain evidence="3 4">DSM 22071</strain>
    </source>
</reference>
<keyword evidence="2 3" id="KW-0808">Transferase</keyword>
<dbReference type="GO" id="GO:0009244">
    <property type="term" value="P:lipopolysaccharide core region biosynthetic process"/>
    <property type="evidence" value="ECO:0007669"/>
    <property type="project" value="TreeGrafter"/>
</dbReference>
<dbReference type="GO" id="GO:0008713">
    <property type="term" value="F:ADP-heptose-lipopolysaccharide heptosyltransferase activity"/>
    <property type="evidence" value="ECO:0007669"/>
    <property type="project" value="TreeGrafter"/>
</dbReference>
<dbReference type="InterPro" id="IPR002201">
    <property type="entry name" value="Glyco_trans_9"/>
</dbReference>
<dbReference type="Proteomes" id="UP000528322">
    <property type="component" value="Unassembled WGS sequence"/>
</dbReference>
<dbReference type="GO" id="GO:0005829">
    <property type="term" value="C:cytosol"/>
    <property type="evidence" value="ECO:0007669"/>
    <property type="project" value="TreeGrafter"/>
</dbReference>
<accession>A0A7W7Y4G7</accession>
<proteinExistence type="predicted"/>
<evidence type="ECO:0000313" key="3">
    <source>
        <dbReference type="EMBL" id="MBB5021847.1"/>
    </source>
</evidence>
<evidence type="ECO:0000313" key="4">
    <source>
        <dbReference type="Proteomes" id="UP000528322"/>
    </source>
</evidence>
<dbReference type="Pfam" id="PF01075">
    <property type="entry name" value="Glyco_transf_9"/>
    <property type="match status" value="1"/>
</dbReference>
<evidence type="ECO:0000256" key="2">
    <source>
        <dbReference type="ARBA" id="ARBA00022679"/>
    </source>
</evidence>
<keyword evidence="1" id="KW-0328">Glycosyltransferase</keyword>
<evidence type="ECO:0000256" key="1">
    <source>
        <dbReference type="ARBA" id="ARBA00022676"/>
    </source>
</evidence>
<gene>
    <name evidence="3" type="ORF">HNR37_001161</name>
</gene>
<dbReference type="EMBL" id="JACHID010000006">
    <property type="protein sequence ID" value="MBB5021847.1"/>
    <property type="molecule type" value="Genomic_DNA"/>
</dbReference>
<comment type="caution">
    <text evidence="3">The sequence shown here is derived from an EMBL/GenBank/DDBJ whole genome shotgun (WGS) entry which is preliminary data.</text>
</comment>
<protein>
    <submittedName>
        <fullName evidence="3">ADP-heptose:LPS heptosyltransferase</fullName>
    </submittedName>
</protein>
<sequence>MKKLLLFLPSQMREAILAFDALQMIRQHHPDDQIHLVAGPKTAPLYMDSPYIDKLLPLRKGGKDVARAQMARLGGEKYHTAFFWQSDMEWIELARSLRIPERLGMRLGWRYRSLLTRTVDMEERQKQIHCSRFYCELAHRLGITRSETAGTLPFPVSQRAQRAAQRVLGQHRQGYVIVHAGPADQPNKCWRPDRLADVARGLWANHKLSVVITGTRADAQQAAAIASCLEGVDTLNLAGEVDVTTLMGLLGGARVTLGPETAPVHLADAMGVPTVTYFGPSDPVQWGPRSERTALVQAEGLLCTPCMRSECDKAGHYCMDLVDTDEVYWICEKVMG</sequence>
<dbReference type="PANTHER" id="PTHR30160">
    <property type="entry name" value="TETRAACYLDISACCHARIDE 4'-KINASE-RELATED"/>
    <property type="match status" value="1"/>
</dbReference>
<dbReference type="PANTHER" id="PTHR30160:SF1">
    <property type="entry name" value="LIPOPOLYSACCHARIDE 1,2-N-ACETYLGLUCOSAMINETRANSFERASE-RELATED"/>
    <property type="match status" value="1"/>
</dbReference>
<dbReference type="InterPro" id="IPR051199">
    <property type="entry name" value="LPS_LOS_Heptosyltrfase"/>
</dbReference>
<dbReference type="RefSeq" id="WP_183731309.1">
    <property type="nucleotide sequence ID" value="NZ_JACHID010000006.1"/>
</dbReference>
<organism evidence="3 4">
    <name type="scientific">Desulfurispira natronophila</name>
    <dbReference type="NCBI Taxonomy" id="682562"/>
    <lineage>
        <taxon>Bacteria</taxon>
        <taxon>Pseudomonadati</taxon>
        <taxon>Chrysiogenota</taxon>
        <taxon>Chrysiogenia</taxon>
        <taxon>Chrysiogenales</taxon>
        <taxon>Chrysiogenaceae</taxon>
        <taxon>Desulfurispira</taxon>
    </lineage>
</organism>
<keyword evidence="4" id="KW-1185">Reference proteome</keyword>
<name>A0A7W7Y4G7_9BACT</name>
<dbReference type="AlphaFoldDB" id="A0A7W7Y4G7"/>
<dbReference type="CDD" id="cd03789">
    <property type="entry name" value="GT9_LPS_heptosyltransferase"/>
    <property type="match status" value="1"/>
</dbReference>